<dbReference type="Proteomes" id="UP000703661">
    <property type="component" value="Unassembled WGS sequence"/>
</dbReference>
<dbReference type="AlphaFoldDB" id="A0A9P6MWS8"/>
<evidence type="ECO:0000313" key="3">
    <source>
        <dbReference type="EMBL" id="KAG0016008.1"/>
    </source>
</evidence>
<feature type="compositionally biased region" description="Pro residues" evidence="1">
    <location>
        <begin position="197"/>
        <end position="231"/>
    </location>
</feature>
<name>A0A9P6MWS8_9FUNG</name>
<dbReference type="EMBL" id="JAAAID010000575">
    <property type="protein sequence ID" value="KAG0016008.1"/>
    <property type="molecule type" value="Genomic_DNA"/>
</dbReference>
<comment type="caution">
    <text evidence="3">The sequence shown here is derived from an EMBL/GenBank/DDBJ whole genome shotgun (WGS) entry which is preliminary data.</text>
</comment>
<protein>
    <submittedName>
        <fullName evidence="3">Uncharacterized protein</fullName>
    </submittedName>
</protein>
<gene>
    <name evidence="3" type="ORF">BGZ80_009497</name>
</gene>
<organism evidence="3 4">
    <name type="scientific">Entomortierella chlamydospora</name>
    <dbReference type="NCBI Taxonomy" id="101097"/>
    <lineage>
        <taxon>Eukaryota</taxon>
        <taxon>Fungi</taxon>
        <taxon>Fungi incertae sedis</taxon>
        <taxon>Mucoromycota</taxon>
        <taxon>Mortierellomycotina</taxon>
        <taxon>Mortierellomycetes</taxon>
        <taxon>Mortierellales</taxon>
        <taxon>Mortierellaceae</taxon>
        <taxon>Entomortierella</taxon>
    </lineage>
</organism>
<feature type="compositionally biased region" description="Low complexity" evidence="1">
    <location>
        <begin position="248"/>
        <end position="265"/>
    </location>
</feature>
<evidence type="ECO:0000256" key="1">
    <source>
        <dbReference type="SAM" id="MobiDB-lite"/>
    </source>
</evidence>
<keyword evidence="4" id="KW-1185">Reference proteome</keyword>
<reference evidence="3" key="1">
    <citation type="journal article" date="2020" name="Fungal Divers.">
        <title>Resolving the Mortierellaceae phylogeny through synthesis of multi-gene phylogenetics and phylogenomics.</title>
        <authorList>
            <person name="Vandepol N."/>
            <person name="Liber J."/>
            <person name="Desiro A."/>
            <person name="Na H."/>
            <person name="Kennedy M."/>
            <person name="Barry K."/>
            <person name="Grigoriev I.V."/>
            <person name="Miller A.N."/>
            <person name="O'Donnell K."/>
            <person name="Stajich J.E."/>
            <person name="Bonito G."/>
        </authorList>
    </citation>
    <scope>NUCLEOTIDE SEQUENCE</scope>
    <source>
        <strain evidence="3">NRRL 2769</strain>
    </source>
</reference>
<proteinExistence type="predicted"/>
<keyword evidence="2" id="KW-0732">Signal</keyword>
<evidence type="ECO:0000313" key="4">
    <source>
        <dbReference type="Proteomes" id="UP000703661"/>
    </source>
</evidence>
<sequence>MHSFVKVASLIALTTLGLLAPTVYAQELKDAFVSTPGSAAGFRDPIDSLRSLAVGPYPVSNALAPTAMPMAVGPSGLDKRDYVCKDPGYGVCPDLQGCCPMGELCMPNGCCDKSTPWECGGKYCCPYDSCLANGHCGCNDGLYRCGDNCCTYGCNLAGGCAPCPSSYPVDCGDGTCCLPNTVCAPNNKCAPAGGSNPPAPNPPAPNPPAPNPPAPNPPAPNPPAPSPPPPEITSSTTDPSFTLGPVPTNTTTTTTTTATASSSNSGPIVTQNPPSSGASIKETSGSVIAVMAMVVALLIQ</sequence>
<evidence type="ECO:0000256" key="2">
    <source>
        <dbReference type="SAM" id="SignalP"/>
    </source>
</evidence>
<feature type="signal peptide" evidence="2">
    <location>
        <begin position="1"/>
        <end position="25"/>
    </location>
</feature>
<feature type="region of interest" description="Disordered" evidence="1">
    <location>
        <begin position="194"/>
        <end position="281"/>
    </location>
</feature>
<accession>A0A9P6MWS8</accession>
<feature type="chain" id="PRO_5040175528" evidence="2">
    <location>
        <begin position="26"/>
        <end position="300"/>
    </location>
</feature>
<feature type="compositionally biased region" description="Polar residues" evidence="1">
    <location>
        <begin position="266"/>
        <end position="281"/>
    </location>
</feature>